<dbReference type="EMBL" id="BJYY01000001">
    <property type="protein sequence ID" value="GEO32751.1"/>
    <property type="molecule type" value="Genomic_DNA"/>
</dbReference>
<keyword evidence="4" id="KW-1185">Reference proteome</keyword>
<gene>
    <name evidence="3" type="ORF">CAE01nite_04760</name>
</gene>
<protein>
    <recommendedName>
        <fullName evidence="5">DUF4245 domain-containing protein</fullName>
    </recommendedName>
</protein>
<keyword evidence="2" id="KW-0812">Transmembrane</keyword>
<sequence>MSKARGGPGGSAAAGAGDGAAIPDPTTPDPVTGDPTTRGSATPDRSAPDAAAATPGPPRRRRRRVLLAVLAGVLVVVGGTALALGLLDGDREPGAVAPETVVLPSPTPTIAPVERAPVSPFADSLPSSVLGYALTSLVEEPALLAAGALEGYRLDYSDGAAGTVTVTAGQWESDADAATALAAATTAAGATAVPVTDGGPTSGEVQVGGAVVGGWTLTQAADGSGTVTWSNGTVVLQATGPADVVRDVYAAYPY</sequence>
<accession>A0A512D8H1</accession>
<comment type="caution">
    <text evidence="3">The sequence shown here is derived from an EMBL/GenBank/DDBJ whole genome shotgun (WGS) entry which is preliminary data.</text>
</comment>
<dbReference type="Proteomes" id="UP000321181">
    <property type="component" value="Unassembled WGS sequence"/>
</dbReference>
<dbReference type="AlphaFoldDB" id="A0A512D8H1"/>
<evidence type="ECO:0008006" key="5">
    <source>
        <dbReference type="Google" id="ProtNLM"/>
    </source>
</evidence>
<reference evidence="3 4" key="1">
    <citation type="submission" date="2019-07" db="EMBL/GenBank/DDBJ databases">
        <title>Whole genome shotgun sequence of Cellulomonas aerilata NBRC 106308.</title>
        <authorList>
            <person name="Hosoyama A."/>
            <person name="Uohara A."/>
            <person name="Ohji S."/>
            <person name="Ichikawa N."/>
        </authorList>
    </citation>
    <scope>NUCLEOTIDE SEQUENCE [LARGE SCALE GENOMIC DNA]</scope>
    <source>
        <strain evidence="3 4">NBRC 106308</strain>
    </source>
</reference>
<evidence type="ECO:0000313" key="4">
    <source>
        <dbReference type="Proteomes" id="UP000321181"/>
    </source>
</evidence>
<keyword evidence="2" id="KW-1133">Transmembrane helix</keyword>
<dbReference type="RefSeq" id="WP_186816382.1">
    <property type="nucleotide sequence ID" value="NZ_BAAARM010000001.1"/>
</dbReference>
<feature type="transmembrane region" description="Helical" evidence="2">
    <location>
        <begin position="65"/>
        <end position="87"/>
    </location>
</feature>
<feature type="compositionally biased region" description="Gly residues" evidence="1">
    <location>
        <begin position="1"/>
        <end position="18"/>
    </location>
</feature>
<organism evidence="3 4">
    <name type="scientific">Cellulomonas aerilata</name>
    <dbReference type="NCBI Taxonomy" id="515326"/>
    <lineage>
        <taxon>Bacteria</taxon>
        <taxon>Bacillati</taxon>
        <taxon>Actinomycetota</taxon>
        <taxon>Actinomycetes</taxon>
        <taxon>Micrococcales</taxon>
        <taxon>Cellulomonadaceae</taxon>
        <taxon>Cellulomonas</taxon>
    </lineage>
</organism>
<feature type="compositionally biased region" description="Low complexity" evidence="1">
    <location>
        <begin position="19"/>
        <end position="54"/>
    </location>
</feature>
<evidence type="ECO:0000256" key="1">
    <source>
        <dbReference type="SAM" id="MobiDB-lite"/>
    </source>
</evidence>
<evidence type="ECO:0000256" key="2">
    <source>
        <dbReference type="SAM" id="Phobius"/>
    </source>
</evidence>
<proteinExistence type="predicted"/>
<evidence type="ECO:0000313" key="3">
    <source>
        <dbReference type="EMBL" id="GEO32751.1"/>
    </source>
</evidence>
<feature type="region of interest" description="Disordered" evidence="1">
    <location>
        <begin position="1"/>
        <end position="59"/>
    </location>
</feature>
<keyword evidence="2" id="KW-0472">Membrane</keyword>
<name>A0A512D8H1_9CELL</name>